<dbReference type="HOGENOM" id="CLU_013985_4_2_12"/>
<dbReference type="CDD" id="cd04301">
    <property type="entry name" value="NAT_SF"/>
    <property type="match status" value="1"/>
</dbReference>
<dbReference type="EMBL" id="CP003282">
    <property type="protein sequence ID" value="AFG38227.1"/>
    <property type="molecule type" value="Genomic_DNA"/>
</dbReference>
<evidence type="ECO:0000256" key="2">
    <source>
        <dbReference type="ARBA" id="ARBA00023315"/>
    </source>
</evidence>
<evidence type="ECO:0000256" key="1">
    <source>
        <dbReference type="ARBA" id="ARBA00022679"/>
    </source>
</evidence>
<dbReference type="SUPFAM" id="SSF55729">
    <property type="entry name" value="Acyl-CoA N-acyltransferases (Nat)"/>
    <property type="match status" value="1"/>
</dbReference>
<evidence type="ECO:0000313" key="4">
    <source>
        <dbReference type="EMBL" id="AFG38227.1"/>
    </source>
</evidence>
<proteinExistence type="predicted"/>
<dbReference type="STRING" id="889378.Spiaf_2191"/>
<dbReference type="PANTHER" id="PTHR43072:SF23">
    <property type="entry name" value="UPF0039 PROTEIN C11D3.02C"/>
    <property type="match status" value="1"/>
</dbReference>
<dbReference type="Proteomes" id="UP000007383">
    <property type="component" value="Chromosome"/>
</dbReference>
<dbReference type="InterPro" id="IPR000182">
    <property type="entry name" value="GNAT_dom"/>
</dbReference>
<dbReference type="Pfam" id="PF00583">
    <property type="entry name" value="Acetyltransf_1"/>
    <property type="match status" value="1"/>
</dbReference>
<keyword evidence="1 4" id="KW-0808">Transferase</keyword>
<organism evidence="4 5">
    <name type="scientific">Spirochaeta africana (strain ATCC 700263 / DSM 8902 / Z-7692)</name>
    <dbReference type="NCBI Taxonomy" id="889378"/>
    <lineage>
        <taxon>Bacteria</taxon>
        <taxon>Pseudomonadati</taxon>
        <taxon>Spirochaetota</taxon>
        <taxon>Spirochaetia</taxon>
        <taxon>Spirochaetales</taxon>
        <taxon>Spirochaetaceae</taxon>
        <taxon>Spirochaeta</taxon>
    </lineage>
</organism>
<dbReference type="eggNOG" id="COG1247">
    <property type="taxonomic scope" value="Bacteria"/>
</dbReference>
<name>H9UL34_SPIAZ</name>
<dbReference type="RefSeq" id="WP_014456210.1">
    <property type="nucleotide sequence ID" value="NC_017098.1"/>
</dbReference>
<gene>
    <name evidence="4" type="ordered locus">Spiaf_2191</name>
</gene>
<keyword evidence="2 4" id="KW-0012">Acyltransferase</keyword>
<dbReference type="GO" id="GO:0016747">
    <property type="term" value="F:acyltransferase activity, transferring groups other than amino-acyl groups"/>
    <property type="evidence" value="ECO:0007669"/>
    <property type="project" value="InterPro"/>
</dbReference>
<dbReference type="PROSITE" id="PS51186">
    <property type="entry name" value="GNAT"/>
    <property type="match status" value="1"/>
</dbReference>
<dbReference type="PANTHER" id="PTHR43072">
    <property type="entry name" value="N-ACETYLTRANSFERASE"/>
    <property type="match status" value="1"/>
</dbReference>
<keyword evidence="5" id="KW-1185">Reference proteome</keyword>
<dbReference type="KEGG" id="sfc:Spiaf_2191"/>
<sequence>MAAAVIRPVTIADAPAIADIYSYYIRHTTATFDTAEIAPPAMQEKIVAAVTDYPYLVLEENGELIGYSCVSAWKPRAAFLRSGEVSIYLHQEHTGKGHGRRLLGALLDRAPDYGLHSLISGIALPNPGSEALHLSLGFTHTGLMREMGFKFDRYIDIAYYQYIVPD</sequence>
<dbReference type="AlphaFoldDB" id="H9UL34"/>
<feature type="domain" description="N-acetyltransferase" evidence="3">
    <location>
        <begin position="4"/>
        <end position="164"/>
    </location>
</feature>
<protein>
    <submittedName>
        <fullName evidence="4">Sortase-like acyltransferase</fullName>
    </submittedName>
</protein>
<dbReference type="InterPro" id="IPR016181">
    <property type="entry name" value="Acyl_CoA_acyltransferase"/>
</dbReference>
<dbReference type="PATRIC" id="fig|889378.3.peg.2167"/>
<dbReference type="OrthoDB" id="9798006at2"/>
<evidence type="ECO:0000259" key="3">
    <source>
        <dbReference type="PROSITE" id="PS51186"/>
    </source>
</evidence>
<accession>H9UL34</accession>
<reference evidence="5" key="1">
    <citation type="journal article" date="2013" name="Stand. Genomic Sci.">
        <title>Complete genome sequence of the halophilic bacterium Spirochaeta africana type strain (Z-7692(T)) from the alkaline Lake Magadi in the East African Rift.</title>
        <authorList>
            <person name="Liolos K."/>
            <person name="Abt B."/>
            <person name="Scheuner C."/>
            <person name="Teshima H."/>
            <person name="Held B."/>
            <person name="Lapidus A."/>
            <person name="Nolan M."/>
            <person name="Lucas S."/>
            <person name="Deshpande S."/>
            <person name="Cheng J.F."/>
            <person name="Tapia R."/>
            <person name="Goodwin L.A."/>
            <person name="Pitluck S."/>
            <person name="Pagani I."/>
            <person name="Ivanova N."/>
            <person name="Mavromatis K."/>
            <person name="Mikhailova N."/>
            <person name="Huntemann M."/>
            <person name="Pati A."/>
            <person name="Chen A."/>
            <person name="Palaniappan K."/>
            <person name="Land M."/>
            <person name="Rohde M."/>
            <person name="Tindall B.J."/>
            <person name="Detter J.C."/>
            <person name="Goker M."/>
            <person name="Bristow J."/>
            <person name="Eisen J.A."/>
            <person name="Markowitz V."/>
            <person name="Hugenholtz P."/>
            <person name="Woyke T."/>
            <person name="Klenk H.P."/>
            <person name="Kyrpides N.C."/>
        </authorList>
    </citation>
    <scope>NUCLEOTIDE SEQUENCE</scope>
    <source>
        <strain evidence="5">ATCC 700263 / DSM 8902 / Z-7692</strain>
    </source>
</reference>
<dbReference type="Gene3D" id="3.40.630.30">
    <property type="match status" value="1"/>
</dbReference>
<evidence type="ECO:0000313" key="5">
    <source>
        <dbReference type="Proteomes" id="UP000007383"/>
    </source>
</evidence>